<name>A0A926HLN2_9FIRM</name>
<dbReference type="EMBL" id="JACRSO010000001">
    <property type="protein sequence ID" value="MBC8528273.1"/>
    <property type="molecule type" value="Genomic_DNA"/>
</dbReference>
<gene>
    <name evidence="2" type="ORF">H8699_02315</name>
</gene>
<comment type="caution">
    <text evidence="2">The sequence shown here is derived from an EMBL/GenBank/DDBJ whole genome shotgun (WGS) entry which is preliminary data.</text>
</comment>
<protein>
    <submittedName>
        <fullName evidence="2">ThuA domain-containing protein</fullName>
    </submittedName>
</protein>
<evidence type="ECO:0000313" key="2">
    <source>
        <dbReference type="EMBL" id="MBC8528273.1"/>
    </source>
</evidence>
<dbReference type="PIRSF" id="PIRSF030013">
    <property type="entry name" value="ThuA"/>
    <property type="match status" value="1"/>
</dbReference>
<dbReference type="InterPro" id="IPR029062">
    <property type="entry name" value="Class_I_gatase-like"/>
</dbReference>
<proteinExistence type="predicted"/>
<evidence type="ECO:0000313" key="3">
    <source>
        <dbReference type="Proteomes" id="UP000654279"/>
    </source>
</evidence>
<reference evidence="2" key="1">
    <citation type="submission" date="2020-08" db="EMBL/GenBank/DDBJ databases">
        <title>Genome public.</title>
        <authorList>
            <person name="Liu C."/>
            <person name="Sun Q."/>
        </authorList>
    </citation>
    <scope>NUCLEOTIDE SEQUENCE</scope>
    <source>
        <strain evidence="2">NSJ-44</strain>
    </source>
</reference>
<dbReference type="Pfam" id="PF06283">
    <property type="entry name" value="ThuA"/>
    <property type="match status" value="1"/>
</dbReference>
<dbReference type="Gene3D" id="3.40.50.880">
    <property type="match status" value="1"/>
</dbReference>
<dbReference type="Proteomes" id="UP000654279">
    <property type="component" value="Unassembled WGS sequence"/>
</dbReference>
<dbReference type="InterPro" id="IPR009381">
    <property type="entry name" value="Trehalose_catabolism_ThuA_prok"/>
</dbReference>
<dbReference type="AlphaFoldDB" id="A0A926HLN2"/>
<accession>A0A926HLN2</accession>
<evidence type="ECO:0000259" key="1">
    <source>
        <dbReference type="Pfam" id="PF06283"/>
    </source>
</evidence>
<organism evidence="2 3">
    <name type="scientific">Luoshenia tenuis</name>
    <dbReference type="NCBI Taxonomy" id="2763654"/>
    <lineage>
        <taxon>Bacteria</taxon>
        <taxon>Bacillati</taxon>
        <taxon>Bacillota</taxon>
        <taxon>Clostridia</taxon>
        <taxon>Christensenellales</taxon>
        <taxon>Christensenellaceae</taxon>
        <taxon>Luoshenia</taxon>
    </lineage>
</organism>
<feature type="domain" description="ThuA-like" evidence="1">
    <location>
        <begin position="26"/>
        <end position="223"/>
    </location>
</feature>
<keyword evidence="3" id="KW-1185">Reference proteome</keyword>
<dbReference type="SUPFAM" id="SSF52317">
    <property type="entry name" value="Class I glutamine amidotransferase-like"/>
    <property type="match status" value="1"/>
</dbReference>
<dbReference type="InterPro" id="IPR029010">
    <property type="entry name" value="ThuA-like"/>
</dbReference>
<dbReference type="RefSeq" id="WP_138294819.1">
    <property type="nucleotide sequence ID" value="NZ_JACRSO010000001.1"/>
</dbReference>
<sequence>MKITIWNENWQDRFQDDVKAAYPETIHGAIANFLKARGDKDWEIRIRTMDMEECGLKQEDLDDTDVMLYWGHLKHKEVPDEYALRIAERVHQGMGLILLHSAHASKAAKYLIGGGHGCGLTWREDDEHERVWTIAHNHPITKGIPQAFVVPADETYAEPFHIDTPDELIFITWYPGGEVFRSGIAYRRGAGKVFYFQPGHETFPIYREQKEVQDVIMNAIRWAGEGCSHYEFINDNGRSHGTRIEP</sequence>